<dbReference type="InterPro" id="IPR001304">
    <property type="entry name" value="C-type_lectin-like"/>
</dbReference>
<dbReference type="InterPro" id="IPR016186">
    <property type="entry name" value="C-type_lectin-like/link_sf"/>
</dbReference>
<dbReference type="InterPro" id="IPR016187">
    <property type="entry name" value="CTDL_fold"/>
</dbReference>
<dbReference type="AlphaFoldDB" id="A0A556VUV6"/>
<dbReference type="PROSITE" id="PS50041">
    <property type="entry name" value="C_TYPE_LECTIN_2"/>
    <property type="match status" value="1"/>
</dbReference>
<feature type="signal peptide" evidence="1">
    <location>
        <begin position="1"/>
        <end position="18"/>
    </location>
</feature>
<evidence type="ECO:0000313" key="3">
    <source>
        <dbReference type="EMBL" id="TTS81767.1"/>
    </source>
</evidence>
<proteinExistence type="predicted"/>
<feature type="chain" id="PRO_5021899389" description="C-type lectin domain-containing protein" evidence="1">
    <location>
        <begin position="19"/>
        <end position="104"/>
    </location>
</feature>
<dbReference type="Gene3D" id="3.10.100.10">
    <property type="entry name" value="Mannose-Binding Protein A, subunit A"/>
    <property type="match status" value="1"/>
</dbReference>
<comment type="caution">
    <text evidence="3">The sequence shown here is derived from an EMBL/GenBank/DDBJ whole genome shotgun (WGS) entry which is preliminary data.</text>
</comment>
<accession>A0A556VUV6</accession>
<keyword evidence="4" id="KW-1185">Reference proteome</keyword>
<dbReference type="Proteomes" id="UP000319801">
    <property type="component" value="Unassembled WGS sequence"/>
</dbReference>
<sequence length="104" mass="11865">MAVLSILLLLILTGSTTSLFRKEHKFVGQSMIWTDAQEHCTQILRYEGFSVIDSQSAYDNLRHQISSGDGWIGLTKQPLEAEFTKWSDGKVLEFLMWKTVNLTI</sequence>
<evidence type="ECO:0000259" key="2">
    <source>
        <dbReference type="PROSITE" id="PS50041"/>
    </source>
</evidence>
<gene>
    <name evidence="3" type="ORF">Baya_16277</name>
</gene>
<dbReference type="SUPFAM" id="SSF56436">
    <property type="entry name" value="C-type lectin-like"/>
    <property type="match status" value="1"/>
</dbReference>
<protein>
    <recommendedName>
        <fullName evidence="2">C-type lectin domain-containing protein</fullName>
    </recommendedName>
</protein>
<evidence type="ECO:0000256" key="1">
    <source>
        <dbReference type="SAM" id="SignalP"/>
    </source>
</evidence>
<name>A0A556VUV6_BAGYA</name>
<keyword evidence="1" id="KW-0732">Signal</keyword>
<dbReference type="EMBL" id="VCAZ01000280">
    <property type="protein sequence ID" value="TTS81767.1"/>
    <property type="molecule type" value="Genomic_DNA"/>
</dbReference>
<organism evidence="3 4">
    <name type="scientific">Bagarius yarrelli</name>
    <name type="common">Goonch</name>
    <name type="synonym">Bagrus yarrelli</name>
    <dbReference type="NCBI Taxonomy" id="175774"/>
    <lineage>
        <taxon>Eukaryota</taxon>
        <taxon>Metazoa</taxon>
        <taxon>Chordata</taxon>
        <taxon>Craniata</taxon>
        <taxon>Vertebrata</taxon>
        <taxon>Euteleostomi</taxon>
        <taxon>Actinopterygii</taxon>
        <taxon>Neopterygii</taxon>
        <taxon>Teleostei</taxon>
        <taxon>Ostariophysi</taxon>
        <taxon>Siluriformes</taxon>
        <taxon>Sisoridae</taxon>
        <taxon>Sisorinae</taxon>
        <taxon>Bagarius</taxon>
    </lineage>
</organism>
<feature type="domain" description="C-type lectin" evidence="2">
    <location>
        <begin position="24"/>
        <end position="97"/>
    </location>
</feature>
<reference evidence="3 4" key="1">
    <citation type="journal article" date="2019" name="Genome Biol. Evol.">
        <title>Whole-Genome Sequencing of the Giant Devil Catfish, Bagarius yarrelli.</title>
        <authorList>
            <person name="Jiang W."/>
            <person name="Lv Y."/>
            <person name="Cheng L."/>
            <person name="Yang K."/>
            <person name="Chao B."/>
            <person name="Wang X."/>
            <person name="Li Y."/>
            <person name="Pan X."/>
            <person name="You X."/>
            <person name="Zhang Y."/>
            <person name="Yang J."/>
            <person name="Li J."/>
            <person name="Zhang X."/>
            <person name="Liu S."/>
            <person name="Sun C."/>
            <person name="Yang J."/>
            <person name="Shi Q."/>
        </authorList>
    </citation>
    <scope>NUCLEOTIDE SEQUENCE [LARGE SCALE GENOMIC DNA]</scope>
    <source>
        <strain evidence="3">JWS20170419001</strain>
        <tissue evidence="3">Muscle</tissue>
    </source>
</reference>
<evidence type="ECO:0000313" key="4">
    <source>
        <dbReference type="Proteomes" id="UP000319801"/>
    </source>
</evidence>